<dbReference type="AlphaFoldDB" id="A0A845R3A9"/>
<name>A0A845R3A9_9CLOT</name>
<gene>
    <name evidence="2" type="ORF">D3Z33_09175</name>
</gene>
<keyword evidence="1" id="KW-0472">Membrane</keyword>
<dbReference type="EMBL" id="QXXA01000009">
    <property type="protein sequence ID" value="NBI07023.1"/>
    <property type="molecule type" value="Genomic_DNA"/>
</dbReference>
<sequence>MDNKIIKISIKGAAFMATGIALVNLILVTLLTKLGINQDILIIVLNTILSSAIVAYSITFIDEKSDNKNKFISRYIKFALLFGITSYLWSKGIFL</sequence>
<comment type="caution">
    <text evidence="2">The sequence shown here is derived from an EMBL/GenBank/DDBJ whole genome shotgun (WGS) entry which is preliminary data.</text>
</comment>
<reference evidence="2 3" key="1">
    <citation type="submission" date="2018-08" db="EMBL/GenBank/DDBJ databases">
        <title>Murine metabolic-syndrome-specific gut microbial biobank.</title>
        <authorList>
            <person name="Liu C."/>
        </authorList>
    </citation>
    <scope>NUCLEOTIDE SEQUENCE [LARGE SCALE GENOMIC DNA]</scope>
    <source>
        <strain evidence="2 3">583</strain>
    </source>
</reference>
<organism evidence="2 3">
    <name type="scientific">Senegalia massiliensis</name>
    <dbReference type="NCBI Taxonomy" id="1720316"/>
    <lineage>
        <taxon>Bacteria</taxon>
        <taxon>Bacillati</taxon>
        <taxon>Bacillota</taxon>
        <taxon>Clostridia</taxon>
        <taxon>Eubacteriales</taxon>
        <taxon>Clostridiaceae</taxon>
        <taxon>Senegalia</taxon>
    </lineage>
</organism>
<accession>A0A845R3A9</accession>
<feature type="transmembrane region" description="Helical" evidence="1">
    <location>
        <begin position="71"/>
        <end position="89"/>
    </location>
</feature>
<protein>
    <submittedName>
        <fullName evidence="2">Uncharacterized protein</fullName>
    </submittedName>
</protein>
<dbReference type="RefSeq" id="WP_160197487.1">
    <property type="nucleotide sequence ID" value="NZ_QXXA01000009.1"/>
</dbReference>
<evidence type="ECO:0000256" key="1">
    <source>
        <dbReference type="SAM" id="Phobius"/>
    </source>
</evidence>
<proteinExistence type="predicted"/>
<feature type="transmembrane region" description="Helical" evidence="1">
    <location>
        <begin position="40"/>
        <end position="59"/>
    </location>
</feature>
<feature type="transmembrane region" description="Helical" evidence="1">
    <location>
        <begin position="12"/>
        <end position="34"/>
    </location>
</feature>
<dbReference type="Proteomes" id="UP000467132">
    <property type="component" value="Unassembled WGS sequence"/>
</dbReference>
<keyword evidence="3" id="KW-1185">Reference proteome</keyword>
<evidence type="ECO:0000313" key="3">
    <source>
        <dbReference type="Proteomes" id="UP000467132"/>
    </source>
</evidence>
<evidence type="ECO:0000313" key="2">
    <source>
        <dbReference type="EMBL" id="NBI07023.1"/>
    </source>
</evidence>
<keyword evidence="1" id="KW-1133">Transmembrane helix</keyword>
<keyword evidence="1" id="KW-0812">Transmembrane</keyword>